<keyword evidence="3" id="KW-1003">Cell membrane</keyword>
<dbReference type="Proteomes" id="UP000013041">
    <property type="component" value="Unassembled WGS sequence"/>
</dbReference>
<dbReference type="GO" id="GO:0015740">
    <property type="term" value="P:C4-dicarboxylate transport"/>
    <property type="evidence" value="ECO:0007669"/>
    <property type="project" value="TreeGrafter"/>
</dbReference>
<comment type="caution">
    <text evidence="11">The sequence shown here is derived from an EMBL/GenBank/DDBJ whole genome shotgun (WGS) entry which is preliminary data.</text>
</comment>
<evidence type="ECO:0000256" key="6">
    <source>
        <dbReference type="ARBA" id="ARBA00022989"/>
    </source>
</evidence>
<evidence type="ECO:0000313" key="11">
    <source>
        <dbReference type="EMBL" id="ENZ41822.1"/>
    </source>
</evidence>
<sequence>MKIFGKIEKSIRCITVLELSAAAIAFAVMVICYFISVVNRNIIKLSVPWTEELALYCMVYMALLGMEVGLRDGTQVSVTALTAKLQGKMAGKVIEIIARLVVIFFSFVMLRYGYALFAKQIQTGQTSPVMKIPMFALYFSLVLSFGITVITQSLIFIGTIFHIPTEGIEQIDPFIDNLFVQPKKGEH</sequence>
<proteinExistence type="inferred from homology"/>
<comment type="similarity">
    <text evidence="8">Belongs to the TRAP transporter small permease family.</text>
</comment>
<dbReference type="Pfam" id="PF04290">
    <property type="entry name" value="DctQ"/>
    <property type="match status" value="1"/>
</dbReference>
<dbReference type="PANTHER" id="PTHR35011:SF2">
    <property type="entry name" value="2,3-DIKETO-L-GULONATE TRAP TRANSPORTER SMALL PERMEASE PROTEIN YIAM"/>
    <property type="match status" value="1"/>
</dbReference>
<dbReference type="PATRIC" id="fig|997897.5.peg.1276"/>
<feature type="domain" description="Tripartite ATP-independent periplasmic transporters DctQ component" evidence="10">
    <location>
        <begin position="29"/>
        <end position="150"/>
    </location>
</feature>
<accession>R0BC15</accession>
<dbReference type="GO" id="GO:0005886">
    <property type="term" value="C:plasma membrane"/>
    <property type="evidence" value="ECO:0007669"/>
    <property type="project" value="UniProtKB-SubCell"/>
</dbReference>
<name>R0BC15_9FIRM</name>
<reference evidence="11 12" key="1">
    <citation type="submission" date="2013-01" db="EMBL/GenBank/DDBJ databases">
        <title>The Genome Sequence of Clostridium bolteae 90B8.</title>
        <authorList>
            <consortium name="The Broad Institute Genome Sequencing Platform"/>
            <person name="Earl A."/>
            <person name="Ward D."/>
            <person name="Feldgarden M."/>
            <person name="Gevers D."/>
            <person name="Courvalin P."/>
            <person name="Lambert T."/>
            <person name="Walker B."/>
            <person name="Young S.K."/>
            <person name="Zeng Q."/>
            <person name="Gargeya S."/>
            <person name="Fitzgerald M."/>
            <person name="Haas B."/>
            <person name="Abouelleil A."/>
            <person name="Alvarado L."/>
            <person name="Arachchi H.M."/>
            <person name="Berlin A.M."/>
            <person name="Chapman S.B."/>
            <person name="Dewar J."/>
            <person name="Goldberg J."/>
            <person name="Griggs A."/>
            <person name="Gujja S."/>
            <person name="Hansen M."/>
            <person name="Howarth C."/>
            <person name="Imamovic A."/>
            <person name="Larimer J."/>
            <person name="McCowan C."/>
            <person name="Murphy C."/>
            <person name="Neiman D."/>
            <person name="Pearson M."/>
            <person name="Priest M."/>
            <person name="Roberts A."/>
            <person name="Saif S."/>
            <person name="Shea T."/>
            <person name="Sisk P."/>
            <person name="Sykes S."/>
            <person name="Wortman J."/>
            <person name="Nusbaum C."/>
            <person name="Birren B."/>
        </authorList>
    </citation>
    <scope>NUCLEOTIDE SEQUENCE [LARGE SCALE GENOMIC DNA]</scope>
    <source>
        <strain evidence="11 12">90B8</strain>
    </source>
</reference>
<dbReference type="InterPro" id="IPR055348">
    <property type="entry name" value="DctQ"/>
</dbReference>
<evidence type="ECO:0000256" key="3">
    <source>
        <dbReference type="ARBA" id="ARBA00022475"/>
    </source>
</evidence>
<dbReference type="EMBL" id="AGYG01000009">
    <property type="protein sequence ID" value="ENZ41822.1"/>
    <property type="molecule type" value="Genomic_DNA"/>
</dbReference>
<evidence type="ECO:0000313" key="12">
    <source>
        <dbReference type="Proteomes" id="UP000013041"/>
    </source>
</evidence>
<evidence type="ECO:0000256" key="8">
    <source>
        <dbReference type="ARBA" id="ARBA00038436"/>
    </source>
</evidence>
<evidence type="ECO:0000256" key="2">
    <source>
        <dbReference type="ARBA" id="ARBA00022448"/>
    </source>
</evidence>
<evidence type="ECO:0000256" key="4">
    <source>
        <dbReference type="ARBA" id="ARBA00022519"/>
    </source>
</evidence>
<dbReference type="AlphaFoldDB" id="R0BC15"/>
<dbReference type="RefSeq" id="WP_002571469.1">
    <property type="nucleotide sequence ID" value="NZ_KB851149.1"/>
</dbReference>
<keyword evidence="7 9" id="KW-0472">Membrane</keyword>
<feature type="transmembrane region" description="Helical" evidence="9">
    <location>
        <begin position="135"/>
        <end position="161"/>
    </location>
</feature>
<evidence type="ECO:0000256" key="1">
    <source>
        <dbReference type="ARBA" id="ARBA00004429"/>
    </source>
</evidence>
<gene>
    <name evidence="11" type="ORF">HMPREF1097_01198</name>
</gene>
<feature type="transmembrane region" description="Helical" evidence="9">
    <location>
        <begin position="12"/>
        <end position="38"/>
    </location>
</feature>
<protein>
    <recommendedName>
        <fullName evidence="10">Tripartite ATP-independent periplasmic transporters DctQ component domain-containing protein</fullName>
    </recommendedName>
</protein>
<evidence type="ECO:0000256" key="7">
    <source>
        <dbReference type="ARBA" id="ARBA00023136"/>
    </source>
</evidence>
<keyword evidence="4" id="KW-0997">Cell inner membrane</keyword>
<feature type="transmembrane region" description="Helical" evidence="9">
    <location>
        <begin position="96"/>
        <end position="115"/>
    </location>
</feature>
<dbReference type="HOGENOM" id="CLU_086356_3_6_9"/>
<evidence type="ECO:0000256" key="9">
    <source>
        <dbReference type="SAM" id="Phobius"/>
    </source>
</evidence>
<dbReference type="PANTHER" id="PTHR35011">
    <property type="entry name" value="2,3-DIKETO-L-GULONATE TRAP TRANSPORTER SMALL PERMEASE PROTEIN YIAM"/>
    <property type="match status" value="1"/>
</dbReference>
<dbReference type="GO" id="GO:0022857">
    <property type="term" value="F:transmembrane transporter activity"/>
    <property type="evidence" value="ECO:0007669"/>
    <property type="project" value="TreeGrafter"/>
</dbReference>
<organism evidence="11 12">
    <name type="scientific">Enterocloster bolteae 90B8</name>
    <dbReference type="NCBI Taxonomy" id="997897"/>
    <lineage>
        <taxon>Bacteria</taxon>
        <taxon>Bacillati</taxon>
        <taxon>Bacillota</taxon>
        <taxon>Clostridia</taxon>
        <taxon>Lachnospirales</taxon>
        <taxon>Lachnospiraceae</taxon>
        <taxon>Enterocloster</taxon>
    </lineage>
</organism>
<keyword evidence="5 9" id="KW-0812">Transmembrane</keyword>
<evidence type="ECO:0000259" key="10">
    <source>
        <dbReference type="Pfam" id="PF04290"/>
    </source>
</evidence>
<dbReference type="InterPro" id="IPR007387">
    <property type="entry name" value="TRAP_DctQ"/>
</dbReference>
<evidence type="ECO:0000256" key="5">
    <source>
        <dbReference type="ARBA" id="ARBA00022692"/>
    </source>
</evidence>
<keyword evidence="2" id="KW-0813">Transport</keyword>
<comment type="subcellular location">
    <subcellularLocation>
        <location evidence="1">Cell inner membrane</location>
        <topology evidence="1">Multi-pass membrane protein</topology>
    </subcellularLocation>
</comment>
<keyword evidence="6 9" id="KW-1133">Transmembrane helix</keyword>